<feature type="transmembrane region" description="Helical" evidence="12">
    <location>
        <begin position="197"/>
        <end position="216"/>
    </location>
</feature>
<proteinExistence type="inferred from homology"/>
<comment type="function">
    <text evidence="11">Required for CpsD phosphorylation. Involved in the regulation of capsular polysaccharide biosynthesis. May be part of a complex that directs the coordinated polymerization and export to the cell surface of the capsular polysaccharide.</text>
</comment>
<comment type="pathway">
    <text evidence="2">Capsule biogenesis; capsule polysaccharide biosynthesis.</text>
</comment>
<dbReference type="EMBL" id="JABUXR010000001">
    <property type="protein sequence ID" value="MBD8084770.1"/>
    <property type="molecule type" value="Genomic_DNA"/>
</dbReference>
<evidence type="ECO:0000256" key="4">
    <source>
        <dbReference type="ARBA" id="ARBA00020739"/>
    </source>
</evidence>
<comment type="similarity">
    <text evidence="3">Belongs to the CpsC/CapA family.</text>
</comment>
<evidence type="ECO:0000256" key="8">
    <source>
        <dbReference type="ARBA" id="ARBA00022989"/>
    </source>
</evidence>
<evidence type="ECO:0000256" key="5">
    <source>
        <dbReference type="ARBA" id="ARBA00022475"/>
    </source>
</evidence>
<dbReference type="Pfam" id="PF02706">
    <property type="entry name" value="Wzz"/>
    <property type="match status" value="1"/>
</dbReference>
<keyword evidence="7" id="KW-0972">Capsule biogenesis/degradation</keyword>
<comment type="subcellular location">
    <subcellularLocation>
        <location evidence="1">Cell membrane</location>
        <topology evidence="1">Multi-pass membrane protein</topology>
    </subcellularLocation>
</comment>
<dbReference type="Proteomes" id="UP000645007">
    <property type="component" value="Unassembled WGS sequence"/>
</dbReference>
<dbReference type="InterPro" id="IPR050445">
    <property type="entry name" value="Bact_polysacc_biosynth/exp"/>
</dbReference>
<evidence type="ECO:0000256" key="9">
    <source>
        <dbReference type="ARBA" id="ARBA00023136"/>
    </source>
</evidence>
<evidence type="ECO:0000256" key="11">
    <source>
        <dbReference type="ARBA" id="ARBA00045736"/>
    </source>
</evidence>
<reference evidence="15 16" key="1">
    <citation type="submission" date="2020-06" db="EMBL/GenBank/DDBJ databases">
        <title>Limosilactobacillus sp. nov.</title>
        <authorList>
            <person name="Ksiezarek M."/>
            <person name="Goncalves Ribeiro T."/>
            <person name="Rocha J."/>
            <person name="Grosso F."/>
            <person name="Peixe L."/>
        </authorList>
    </citation>
    <scope>NUCLEOTIDE SEQUENCE [LARGE SCALE GENOMIC DNA]</scope>
    <source>
        <strain evidence="16">c9Ua_26_M</strain>
    </source>
</reference>
<keyword evidence="16" id="KW-1185">Reference proteome</keyword>
<feature type="domain" description="Polysaccharide chain length determinant N-terminal" evidence="13">
    <location>
        <begin position="19"/>
        <end position="104"/>
    </location>
</feature>
<evidence type="ECO:0000259" key="14">
    <source>
        <dbReference type="Pfam" id="PF13807"/>
    </source>
</evidence>
<evidence type="ECO:0000256" key="6">
    <source>
        <dbReference type="ARBA" id="ARBA00022692"/>
    </source>
</evidence>
<evidence type="ECO:0000256" key="2">
    <source>
        <dbReference type="ARBA" id="ARBA00005132"/>
    </source>
</evidence>
<dbReference type="InterPro" id="IPR003856">
    <property type="entry name" value="LPS_length_determ_N"/>
</dbReference>
<feature type="transmembrane region" description="Helical" evidence="12">
    <location>
        <begin position="28"/>
        <end position="50"/>
    </location>
</feature>
<evidence type="ECO:0000256" key="12">
    <source>
        <dbReference type="SAM" id="Phobius"/>
    </source>
</evidence>
<dbReference type="InterPro" id="IPR032807">
    <property type="entry name" value="GNVR"/>
</dbReference>
<keyword evidence="9 12" id="KW-0472">Membrane</keyword>
<protein>
    <recommendedName>
        <fullName evidence="4">Capsular polysaccharide biosynthesis protein CpsC</fullName>
    </recommendedName>
</protein>
<evidence type="ECO:0000259" key="13">
    <source>
        <dbReference type="Pfam" id="PF02706"/>
    </source>
</evidence>
<dbReference type="PANTHER" id="PTHR32309">
    <property type="entry name" value="TYROSINE-PROTEIN KINASE"/>
    <property type="match status" value="1"/>
</dbReference>
<evidence type="ECO:0000256" key="3">
    <source>
        <dbReference type="ARBA" id="ARBA00006683"/>
    </source>
</evidence>
<sequence>MDTRRQYDHRKNTGMSFQQFIDICFKKFWIFILWAALIGGLGFTLAKYAVTPQYLATTEILVNQQSNKSSSQTFDNQQADIQMINTYKDLITSQSLLRKVKSQLANPDLMATKYKSNETFNVSIKKLKKSVDVTNTQNSQMFTINVKAPHAKESAIMADVITNVFKNEIKKYMRVNNITVVSHAYVPLQPSFPNIKLFTIVGAIVGFILSFVVVLIRELVKSGED</sequence>
<gene>
    <name evidence="15" type="ORF">HUK45_00550</name>
</gene>
<dbReference type="RefSeq" id="WP_191910613.1">
    <property type="nucleotide sequence ID" value="NZ_JABUXR010000001.1"/>
</dbReference>
<feature type="domain" description="Tyrosine-protein kinase G-rich" evidence="14">
    <location>
        <begin position="159"/>
        <end position="218"/>
    </location>
</feature>
<evidence type="ECO:0000256" key="1">
    <source>
        <dbReference type="ARBA" id="ARBA00004651"/>
    </source>
</evidence>
<evidence type="ECO:0000313" key="16">
    <source>
        <dbReference type="Proteomes" id="UP000645007"/>
    </source>
</evidence>
<accession>A0ABR8ZHJ7</accession>
<comment type="caution">
    <text evidence="15">The sequence shown here is derived from an EMBL/GenBank/DDBJ whole genome shotgun (WGS) entry which is preliminary data.</text>
</comment>
<keyword evidence="10" id="KW-0270">Exopolysaccharide synthesis</keyword>
<keyword evidence="5" id="KW-1003">Cell membrane</keyword>
<evidence type="ECO:0000313" key="15">
    <source>
        <dbReference type="EMBL" id="MBD8084770.1"/>
    </source>
</evidence>
<dbReference type="PANTHER" id="PTHR32309:SF13">
    <property type="entry name" value="FERRIC ENTEROBACTIN TRANSPORT PROTEIN FEPE"/>
    <property type="match status" value="1"/>
</dbReference>
<organism evidence="15 16">
    <name type="scientific">Limosilactobacillus urinaemulieris</name>
    <dbReference type="NCBI Taxonomy" id="2742600"/>
    <lineage>
        <taxon>Bacteria</taxon>
        <taxon>Bacillati</taxon>
        <taxon>Bacillota</taxon>
        <taxon>Bacilli</taxon>
        <taxon>Lactobacillales</taxon>
        <taxon>Lactobacillaceae</taxon>
        <taxon>Limosilactobacillus</taxon>
    </lineage>
</organism>
<keyword evidence="6 12" id="KW-0812">Transmembrane</keyword>
<evidence type="ECO:0000256" key="7">
    <source>
        <dbReference type="ARBA" id="ARBA00022903"/>
    </source>
</evidence>
<dbReference type="Pfam" id="PF13807">
    <property type="entry name" value="GNVR"/>
    <property type="match status" value="1"/>
</dbReference>
<evidence type="ECO:0000256" key="10">
    <source>
        <dbReference type="ARBA" id="ARBA00023169"/>
    </source>
</evidence>
<keyword evidence="8 12" id="KW-1133">Transmembrane helix</keyword>
<name>A0ABR8ZHJ7_9LACO</name>